<dbReference type="InterPro" id="IPR055323">
    <property type="entry name" value="C57A10.07/YOR238W"/>
</dbReference>
<evidence type="ECO:0000256" key="1">
    <source>
        <dbReference type="SAM" id="Phobius"/>
    </source>
</evidence>
<gene>
    <name evidence="2" type="ORF">KSP39_PZI004541</name>
</gene>
<feature type="transmembrane region" description="Helical" evidence="1">
    <location>
        <begin position="62"/>
        <end position="82"/>
    </location>
</feature>
<proteinExistence type="predicted"/>
<dbReference type="PANTHER" id="PTHR28110:SF1">
    <property type="entry name" value="TRANSMEMBRANE PROTEIN"/>
    <property type="match status" value="1"/>
</dbReference>
<keyword evidence="3" id="KW-1185">Reference proteome</keyword>
<dbReference type="AlphaFoldDB" id="A0AAP0GCE1"/>
<reference evidence="2 3" key="1">
    <citation type="journal article" date="2022" name="Nat. Plants">
        <title>Genomes of leafy and leafless Platanthera orchids illuminate the evolution of mycoheterotrophy.</title>
        <authorList>
            <person name="Li M.H."/>
            <person name="Liu K.W."/>
            <person name="Li Z."/>
            <person name="Lu H.C."/>
            <person name="Ye Q.L."/>
            <person name="Zhang D."/>
            <person name="Wang J.Y."/>
            <person name="Li Y.F."/>
            <person name="Zhong Z.M."/>
            <person name="Liu X."/>
            <person name="Yu X."/>
            <person name="Liu D.K."/>
            <person name="Tu X.D."/>
            <person name="Liu B."/>
            <person name="Hao Y."/>
            <person name="Liao X.Y."/>
            <person name="Jiang Y.T."/>
            <person name="Sun W.H."/>
            <person name="Chen J."/>
            <person name="Chen Y.Q."/>
            <person name="Ai Y."/>
            <person name="Zhai J.W."/>
            <person name="Wu S.S."/>
            <person name="Zhou Z."/>
            <person name="Hsiao Y.Y."/>
            <person name="Wu W.L."/>
            <person name="Chen Y.Y."/>
            <person name="Lin Y.F."/>
            <person name="Hsu J.L."/>
            <person name="Li C.Y."/>
            <person name="Wang Z.W."/>
            <person name="Zhao X."/>
            <person name="Zhong W.Y."/>
            <person name="Ma X.K."/>
            <person name="Ma L."/>
            <person name="Huang J."/>
            <person name="Chen G.Z."/>
            <person name="Huang M.Z."/>
            <person name="Huang L."/>
            <person name="Peng D.H."/>
            <person name="Luo Y.B."/>
            <person name="Zou S.Q."/>
            <person name="Chen S.P."/>
            <person name="Lan S."/>
            <person name="Tsai W.C."/>
            <person name="Van de Peer Y."/>
            <person name="Liu Z.J."/>
        </authorList>
    </citation>
    <scope>NUCLEOTIDE SEQUENCE [LARGE SCALE GENOMIC DNA]</scope>
    <source>
        <strain evidence="2">Lor287</strain>
    </source>
</reference>
<keyword evidence="1" id="KW-0472">Membrane</keyword>
<dbReference type="GO" id="GO:0005737">
    <property type="term" value="C:cytoplasm"/>
    <property type="evidence" value="ECO:0007669"/>
    <property type="project" value="TreeGrafter"/>
</dbReference>
<accession>A0AAP0GCE1</accession>
<evidence type="ECO:0008006" key="4">
    <source>
        <dbReference type="Google" id="ProtNLM"/>
    </source>
</evidence>
<dbReference type="EMBL" id="JBBWWQ010000003">
    <property type="protein sequence ID" value="KAK8951354.1"/>
    <property type="molecule type" value="Genomic_DNA"/>
</dbReference>
<protein>
    <recommendedName>
        <fullName evidence="4">DUF218 domain-containing protein</fullName>
    </recommendedName>
</protein>
<dbReference type="PANTHER" id="PTHR28110">
    <property type="entry name" value="TRANSMEMBRANE PROTEIN"/>
    <property type="match status" value="1"/>
</dbReference>
<evidence type="ECO:0000313" key="3">
    <source>
        <dbReference type="Proteomes" id="UP001418222"/>
    </source>
</evidence>
<dbReference type="Proteomes" id="UP001418222">
    <property type="component" value="Unassembled WGS sequence"/>
</dbReference>
<name>A0AAP0GCE1_9ASPA</name>
<organism evidence="2 3">
    <name type="scientific">Platanthera zijinensis</name>
    <dbReference type="NCBI Taxonomy" id="2320716"/>
    <lineage>
        <taxon>Eukaryota</taxon>
        <taxon>Viridiplantae</taxon>
        <taxon>Streptophyta</taxon>
        <taxon>Embryophyta</taxon>
        <taxon>Tracheophyta</taxon>
        <taxon>Spermatophyta</taxon>
        <taxon>Magnoliopsida</taxon>
        <taxon>Liliopsida</taxon>
        <taxon>Asparagales</taxon>
        <taxon>Orchidaceae</taxon>
        <taxon>Orchidoideae</taxon>
        <taxon>Orchideae</taxon>
        <taxon>Orchidinae</taxon>
        <taxon>Platanthera</taxon>
    </lineage>
</organism>
<keyword evidence="1" id="KW-1133">Transmembrane helix</keyword>
<sequence length="355" mass="40129">MNNLSLGPGSPKPFHAYSRGEFDLESGNFRKPRKPKSLLSNFIRMIKSIGNQIHYFYKLHPLAVFISSFILGTSILIIVSMFESNFPLLKYQNNELSLVSDSYPLKNLHNLVMVAGHSIYTSSNCGKFDNEDSWFLEPYQKYPGQAATFVAHIKEGVEIAAQDEGALLLFSGGETRKGAGPRSEAQSYWAVAEANRWFGKQDIVKNRALTEEHARDSFENLLFSICRFRELTGSYPQNISVVSYDFKKERFSVLHRSAVRFPEERFLFFGTPATPSSKDAAMAGEALVRAQFQVDPYGCTGSLRDKRLKRDPFHRYVPYPSGCPELKGLFSYCGPRLYPGILPWGQLQSQPHAVH</sequence>
<comment type="caution">
    <text evidence="2">The sequence shown here is derived from an EMBL/GenBank/DDBJ whole genome shotgun (WGS) entry which is preliminary data.</text>
</comment>
<evidence type="ECO:0000313" key="2">
    <source>
        <dbReference type="EMBL" id="KAK8951354.1"/>
    </source>
</evidence>
<keyword evidence="1" id="KW-0812">Transmembrane</keyword>